<dbReference type="PATRIC" id="fig|1449351.3.peg.2051"/>
<dbReference type="Gene3D" id="3.40.50.150">
    <property type="entry name" value="Vaccinia Virus protein VP39"/>
    <property type="match status" value="1"/>
</dbReference>
<comment type="caution">
    <text evidence="1">The sequence shown here is derived from an EMBL/GenBank/DDBJ whole genome shotgun (WGS) entry which is preliminary data.</text>
</comment>
<dbReference type="SUPFAM" id="SSF53335">
    <property type="entry name" value="S-adenosyl-L-methionine-dependent methyltransferases"/>
    <property type="match status" value="1"/>
</dbReference>
<dbReference type="STRING" id="1449351.RISW2_03425"/>
<dbReference type="InterPro" id="IPR029063">
    <property type="entry name" value="SAM-dependent_MTases_sf"/>
</dbReference>
<dbReference type="CDD" id="cd02440">
    <property type="entry name" value="AdoMet_MTases"/>
    <property type="match status" value="1"/>
</dbReference>
<dbReference type="GO" id="GO:0032259">
    <property type="term" value="P:methylation"/>
    <property type="evidence" value="ECO:0007669"/>
    <property type="project" value="UniProtKB-KW"/>
</dbReference>
<dbReference type="RefSeq" id="WP_043769995.1">
    <property type="nucleotide sequence ID" value="NZ_JAME01000013.1"/>
</dbReference>
<dbReference type="AlphaFoldDB" id="X7F8A8"/>
<dbReference type="GO" id="GO:0008168">
    <property type="term" value="F:methyltransferase activity"/>
    <property type="evidence" value="ECO:0007669"/>
    <property type="project" value="UniProtKB-KW"/>
</dbReference>
<sequence>MSVAARHHRPLADRIAELGPWFQNLRLDGIETAPDHPLGDHPRAKWEGFAHVLPDDLQGASVLDIGCNAGFFGFEALARNAGEVVGIDTDSRYLDQARLAAEVKGIGEDRLTFRRLDVYEVGRLERRFDLVIFMGVLYHLRHPLLALDLLYQHAVGDRMLFQSLQRGAPGVFRPAENLPFDETEVFDRPDWPKLHVVERRYADDPTNWFIPNASASAALLGASGFDILERPAEDVWLCRRGQRPWGVTPLPCGL</sequence>
<evidence type="ECO:0000313" key="2">
    <source>
        <dbReference type="Proteomes" id="UP000023430"/>
    </source>
</evidence>
<evidence type="ECO:0000313" key="1">
    <source>
        <dbReference type="EMBL" id="ETX29005.1"/>
    </source>
</evidence>
<dbReference type="Proteomes" id="UP000023430">
    <property type="component" value="Unassembled WGS sequence"/>
</dbReference>
<reference evidence="1 2" key="1">
    <citation type="submission" date="2014-01" db="EMBL/GenBank/DDBJ databases">
        <title>Roseivivax isoporae LMG 25204 Genome Sequencing.</title>
        <authorList>
            <person name="Lai Q."/>
            <person name="Li G."/>
            <person name="Shao Z."/>
        </authorList>
    </citation>
    <scope>NUCLEOTIDE SEQUENCE [LARGE SCALE GENOMIC DNA]</scope>
    <source>
        <strain evidence="1 2">LMG 25204</strain>
    </source>
</reference>
<keyword evidence="2" id="KW-1185">Reference proteome</keyword>
<dbReference type="eggNOG" id="COG2227">
    <property type="taxonomic scope" value="Bacteria"/>
</dbReference>
<gene>
    <name evidence="1" type="ORF">RISW2_03425</name>
</gene>
<accession>X7F8A8</accession>
<organism evidence="1 2">
    <name type="scientific">Roseivivax isoporae LMG 25204</name>
    <dbReference type="NCBI Taxonomy" id="1449351"/>
    <lineage>
        <taxon>Bacteria</taxon>
        <taxon>Pseudomonadati</taxon>
        <taxon>Pseudomonadota</taxon>
        <taxon>Alphaproteobacteria</taxon>
        <taxon>Rhodobacterales</taxon>
        <taxon>Roseobacteraceae</taxon>
        <taxon>Roseivivax</taxon>
    </lineage>
</organism>
<dbReference type="InterPro" id="IPR027555">
    <property type="entry name" value="Mo5U34_MeTrfas-like"/>
</dbReference>
<dbReference type="NCBIfam" id="TIGR04290">
    <property type="entry name" value="meth_Rta_06860"/>
    <property type="match status" value="1"/>
</dbReference>
<proteinExistence type="predicted"/>
<keyword evidence="1" id="KW-0808">Transferase</keyword>
<name>X7F8A8_9RHOB</name>
<keyword evidence="1" id="KW-0489">Methyltransferase</keyword>
<dbReference type="InterPro" id="IPR027554">
    <property type="entry name" value="Meth_Rta_06860"/>
</dbReference>
<protein>
    <submittedName>
        <fullName evidence="1">SAM-dependent methyltransferase</fullName>
    </submittedName>
</protein>
<dbReference type="OrthoDB" id="9765084at2"/>
<dbReference type="EMBL" id="JAME01000013">
    <property type="protein sequence ID" value="ETX29005.1"/>
    <property type="molecule type" value="Genomic_DNA"/>
</dbReference>
<dbReference type="Pfam" id="PF08003">
    <property type="entry name" value="Methyltransf_9"/>
    <property type="match status" value="1"/>
</dbReference>